<dbReference type="EMBL" id="FPAA01000006">
    <property type="protein sequence ID" value="SFS70566.1"/>
    <property type="molecule type" value="Genomic_DNA"/>
</dbReference>
<feature type="domain" description="NAD(P)-binding" evidence="1">
    <location>
        <begin position="7"/>
        <end position="189"/>
    </location>
</feature>
<dbReference type="Proteomes" id="UP000198660">
    <property type="component" value="Unassembled WGS sequence"/>
</dbReference>
<dbReference type="OrthoDB" id="9803892at2"/>
<evidence type="ECO:0000259" key="1">
    <source>
        <dbReference type="Pfam" id="PF13460"/>
    </source>
</evidence>
<proteinExistence type="predicted"/>
<dbReference type="Gene3D" id="3.40.50.720">
    <property type="entry name" value="NAD(P)-binding Rossmann-like Domain"/>
    <property type="match status" value="1"/>
</dbReference>
<protein>
    <submittedName>
        <fullName evidence="2">Uncharacterized conserved protein YbjT, contains NAD(P)-binding and DUF2867 domains</fullName>
    </submittedName>
</protein>
<keyword evidence="3" id="KW-1185">Reference proteome</keyword>
<dbReference type="InterPro" id="IPR016040">
    <property type="entry name" value="NAD(P)-bd_dom"/>
</dbReference>
<evidence type="ECO:0000313" key="2">
    <source>
        <dbReference type="EMBL" id="SFS70566.1"/>
    </source>
</evidence>
<dbReference type="CDD" id="cd05243">
    <property type="entry name" value="SDR_a5"/>
    <property type="match status" value="1"/>
</dbReference>
<evidence type="ECO:0000313" key="3">
    <source>
        <dbReference type="Proteomes" id="UP000198660"/>
    </source>
</evidence>
<organism evidence="2 3">
    <name type="scientific">Marininema halotolerans</name>
    <dbReference type="NCBI Taxonomy" id="1155944"/>
    <lineage>
        <taxon>Bacteria</taxon>
        <taxon>Bacillati</taxon>
        <taxon>Bacillota</taxon>
        <taxon>Bacilli</taxon>
        <taxon>Bacillales</taxon>
        <taxon>Thermoactinomycetaceae</taxon>
        <taxon>Marininema</taxon>
    </lineage>
</organism>
<dbReference type="Pfam" id="PF13460">
    <property type="entry name" value="NAD_binding_10"/>
    <property type="match status" value="1"/>
</dbReference>
<reference evidence="3" key="1">
    <citation type="submission" date="2016-10" db="EMBL/GenBank/DDBJ databases">
        <authorList>
            <person name="Varghese N."/>
            <person name="Submissions S."/>
        </authorList>
    </citation>
    <scope>NUCLEOTIDE SEQUENCE [LARGE SCALE GENOMIC DNA]</scope>
    <source>
        <strain evidence="3">DSM 45789</strain>
    </source>
</reference>
<name>A0A1I6S0X9_9BACL</name>
<accession>A0A1I6S0X9</accession>
<dbReference type="PANTHER" id="PTHR15020:SF50">
    <property type="entry name" value="UPF0659 PROTEIN YMR090W"/>
    <property type="match status" value="1"/>
</dbReference>
<dbReference type="RefSeq" id="WP_091836847.1">
    <property type="nucleotide sequence ID" value="NZ_FPAA01000006.1"/>
</dbReference>
<dbReference type="AlphaFoldDB" id="A0A1I6S0X9"/>
<dbReference type="InterPro" id="IPR036291">
    <property type="entry name" value="NAD(P)-bd_dom_sf"/>
</dbReference>
<dbReference type="SUPFAM" id="SSF51735">
    <property type="entry name" value="NAD(P)-binding Rossmann-fold domains"/>
    <property type="match status" value="1"/>
</dbReference>
<gene>
    <name evidence="2" type="ORF">SAMN05444972_10673</name>
</gene>
<dbReference type="PANTHER" id="PTHR15020">
    <property type="entry name" value="FLAVIN REDUCTASE-RELATED"/>
    <property type="match status" value="1"/>
</dbReference>
<sequence length="213" mass="23183">MQVLLIGANGKTGRFVVEYLSKHPGHRVRAMVRDKIQAPELEALGAEVVEGDLEKDFGHAYEGIDAVIFAAGSGSKTGSDKTELVDRLGAIRSIDEAIKQDTKRYIMLSSMGADEPQLASDSMRYYLQAKKDADDHLSQSGLNYTIVRPGALSDDPPAGTIEAADRIEDRSRRISRGDVAQVLIQCLDEENTYGKTFEMLSGSVPVPKALQSI</sequence>